<feature type="compositionally biased region" description="Polar residues" evidence="1">
    <location>
        <begin position="32"/>
        <end position="43"/>
    </location>
</feature>
<sequence>MAATWDPSNDDINIIGLATSFIPLATSSPCATPSITRNLNQNMRRARRRSQLGDVDTDMSHSDSNPGPNDSMEVDSEYGGSASTKRVIHSNKRPRISNTESTECSFKAAGITDLSIELFIEVAKYLRPGDLLSLARCKPFRSYLMSKSSQFLWLEVMKNVRGLPSCPPGFTEPQYLTVLFSGFCTACGKTRKSQMDAILLVRLCDPCQKICLLQLTHPQVPVNIRALIHKSNVFGKVRMGVLPAARVLRSDVDNVVNALGAAERSGSDHVQTELEKQLVDAQSEKIVQALELSENESFWEKKETQMKRRLEIERKCIHDMKWQKEDLQFAWDSPGRKRYYQLLNKPELLSSCEWESIYPQLNRLLDANRKARLATKQVDRSQCQLSYQGELGCFRQPLILDIDPVMDGLSQTERIELLHQIG</sequence>
<gene>
    <name evidence="2" type="ORF">RDB_LOCUS160361</name>
</gene>
<evidence type="ECO:0000313" key="3">
    <source>
        <dbReference type="Proteomes" id="UP000663841"/>
    </source>
</evidence>
<evidence type="ECO:0008006" key="4">
    <source>
        <dbReference type="Google" id="ProtNLM"/>
    </source>
</evidence>
<comment type="caution">
    <text evidence="2">The sequence shown here is derived from an EMBL/GenBank/DDBJ whole genome shotgun (WGS) entry which is preliminary data.</text>
</comment>
<organism evidence="2 3">
    <name type="scientific">Rhizoctonia solani</name>
    <dbReference type="NCBI Taxonomy" id="456999"/>
    <lineage>
        <taxon>Eukaryota</taxon>
        <taxon>Fungi</taxon>
        <taxon>Dikarya</taxon>
        <taxon>Basidiomycota</taxon>
        <taxon>Agaricomycotina</taxon>
        <taxon>Agaricomycetes</taxon>
        <taxon>Cantharellales</taxon>
        <taxon>Ceratobasidiaceae</taxon>
        <taxon>Rhizoctonia</taxon>
    </lineage>
</organism>
<name>A0A8H3GNY5_9AGAM</name>
<dbReference type="EMBL" id="CAJMWW010000299">
    <property type="protein sequence ID" value="CAE6464425.1"/>
    <property type="molecule type" value="Genomic_DNA"/>
</dbReference>
<reference evidence="2" key="1">
    <citation type="submission" date="2021-01" db="EMBL/GenBank/DDBJ databases">
        <authorList>
            <person name="Kaushik A."/>
        </authorList>
    </citation>
    <scope>NUCLEOTIDE SEQUENCE</scope>
    <source>
        <strain evidence="2">AG3-T5</strain>
    </source>
</reference>
<accession>A0A8H3GNY5</accession>
<evidence type="ECO:0000313" key="2">
    <source>
        <dbReference type="EMBL" id="CAE6464425.1"/>
    </source>
</evidence>
<feature type="region of interest" description="Disordered" evidence="1">
    <location>
        <begin position="32"/>
        <end position="94"/>
    </location>
</feature>
<evidence type="ECO:0000256" key="1">
    <source>
        <dbReference type="SAM" id="MobiDB-lite"/>
    </source>
</evidence>
<protein>
    <recommendedName>
        <fullName evidence="4">F-box domain-containing protein</fullName>
    </recommendedName>
</protein>
<dbReference type="AlphaFoldDB" id="A0A8H3GNY5"/>
<proteinExistence type="predicted"/>
<dbReference type="Proteomes" id="UP000663841">
    <property type="component" value="Unassembled WGS sequence"/>
</dbReference>